<feature type="signal peptide" evidence="2">
    <location>
        <begin position="1"/>
        <end position="21"/>
    </location>
</feature>
<reference evidence="3 4" key="1">
    <citation type="journal article" date="2016" name="Mol. Biol. Evol.">
        <title>Comparative Genomics of Early-Diverging Mushroom-Forming Fungi Provides Insights into the Origins of Lignocellulose Decay Capabilities.</title>
        <authorList>
            <person name="Nagy L.G."/>
            <person name="Riley R."/>
            <person name="Tritt A."/>
            <person name="Adam C."/>
            <person name="Daum C."/>
            <person name="Floudas D."/>
            <person name="Sun H."/>
            <person name="Yadav J.S."/>
            <person name="Pangilinan J."/>
            <person name="Larsson K.H."/>
            <person name="Matsuura K."/>
            <person name="Barry K."/>
            <person name="Labutti K."/>
            <person name="Kuo R."/>
            <person name="Ohm R.A."/>
            <person name="Bhattacharya S.S."/>
            <person name="Shirouzu T."/>
            <person name="Yoshinaga Y."/>
            <person name="Martin F.M."/>
            <person name="Grigoriev I.V."/>
            <person name="Hibbett D.S."/>
        </authorList>
    </citation>
    <scope>NUCLEOTIDE SEQUENCE [LARGE SCALE GENOMIC DNA]</scope>
    <source>
        <strain evidence="3 4">L-15889</strain>
    </source>
</reference>
<sequence>MFSTLLSAVLAAVALASQAGAEYHTIRFYNACGFGTPMLLASGDVLSYGEDYTSDGAFSSGIAYLQNGDQCGYNGEDCTLMEMTITNPTCAGCGSSADISLISPHSFSYWTSFAYFDGCDNTGANCPASGCSAAFYYSDETQVQVACQAENVGLLIAFCADATTLDANNLPGTSASSSSEAPSSTSTYVAPTTSTYVAPTTTSTYVAPTSSASSSFSLSSSASSSSAAASASSSAKCPARNTKRALRLKRSAEPEPGPKPIVNVAMHHRAHRASH</sequence>
<evidence type="ECO:0000256" key="2">
    <source>
        <dbReference type="SAM" id="SignalP"/>
    </source>
</evidence>
<dbReference type="EMBL" id="KV429042">
    <property type="protein sequence ID" value="KZT72183.1"/>
    <property type="molecule type" value="Genomic_DNA"/>
</dbReference>
<evidence type="ECO:0000313" key="4">
    <source>
        <dbReference type="Proteomes" id="UP000076727"/>
    </source>
</evidence>
<dbReference type="Proteomes" id="UP000076727">
    <property type="component" value="Unassembled WGS sequence"/>
</dbReference>
<dbReference type="STRING" id="1314783.A0A165SLN9"/>
<organism evidence="3 4">
    <name type="scientific">Daedalea quercina L-15889</name>
    <dbReference type="NCBI Taxonomy" id="1314783"/>
    <lineage>
        <taxon>Eukaryota</taxon>
        <taxon>Fungi</taxon>
        <taxon>Dikarya</taxon>
        <taxon>Basidiomycota</taxon>
        <taxon>Agaricomycotina</taxon>
        <taxon>Agaricomycetes</taxon>
        <taxon>Polyporales</taxon>
        <taxon>Fomitopsis</taxon>
    </lineage>
</organism>
<feature type="chain" id="PRO_5007866556" description="Glycopeptide" evidence="2">
    <location>
        <begin position="22"/>
        <end position="275"/>
    </location>
</feature>
<keyword evidence="4" id="KW-1185">Reference proteome</keyword>
<feature type="region of interest" description="Disordered" evidence="1">
    <location>
        <begin position="229"/>
        <end position="263"/>
    </location>
</feature>
<proteinExistence type="predicted"/>
<evidence type="ECO:0000313" key="3">
    <source>
        <dbReference type="EMBL" id="KZT72183.1"/>
    </source>
</evidence>
<evidence type="ECO:0000256" key="1">
    <source>
        <dbReference type="SAM" id="MobiDB-lite"/>
    </source>
</evidence>
<gene>
    <name evidence="3" type="ORF">DAEQUDRAFT_61027</name>
</gene>
<protein>
    <recommendedName>
        <fullName evidence="5">Glycopeptide</fullName>
    </recommendedName>
</protein>
<name>A0A165SLN9_9APHY</name>
<keyword evidence="2" id="KW-0732">Signal</keyword>
<accession>A0A165SLN9</accession>
<dbReference type="AlphaFoldDB" id="A0A165SLN9"/>
<dbReference type="OrthoDB" id="3342934at2759"/>
<evidence type="ECO:0008006" key="5">
    <source>
        <dbReference type="Google" id="ProtNLM"/>
    </source>
</evidence>